<accession>A0A973VXV2</accession>
<protein>
    <submittedName>
        <fullName evidence="1">Uncharacterized protein</fullName>
    </submittedName>
</protein>
<comment type="caution">
    <text evidence="1">The sequence shown here is derived from an EMBL/GenBank/DDBJ whole genome shotgun (WGS) entry which is preliminary data.</text>
</comment>
<dbReference type="AlphaFoldDB" id="A0A973VXV2"/>
<organism evidence="1">
    <name type="scientific">Bradyrhizobium septentrionale</name>
    <dbReference type="NCBI Taxonomy" id="1404411"/>
    <lineage>
        <taxon>Bacteria</taxon>
        <taxon>Pseudomonadati</taxon>
        <taxon>Pseudomonadota</taxon>
        <taxon>Alphaproteobacteria</taxon>
        <taxon>Hyphomicrobiales</taxon>
        <taxon>Nitrobacteraceae</taxon>
        <taxon>Bradyrhizobium</taxon>
    </lineage>
</organism>
<evidence type="ECO:0000313" key="1">
    <source>
        <dbReference type="EMBL" id="NVI43390.1"/>
    </source>
</evidence>
<dbReference type="RefSeq" id="WP_156929052.1">
    <property type="nucleotide sequence ID" value="NZ_CP088288.1"/>
</dbReference>
<proteinExistence type="predicted"/>
<reference evidence="1" key="1">
    <citation type="submission" date="2020-06" db="EMBL/GenBank/DDBJ databases">
        <title>Whole Genome Sequence of Bradyrhizobium sp. Strain 1S1.</title>
        <authorList>
            <person name="Bromfield E.S.P."/>
            <person name="Cloutier S."/>
        </authorList>
    </citation>
    <scope>NUCLEOTIDE SEQUENCE [LARGE SCALE GENOMIC DNA]</scope>
    <source>
        <strain evidence="1">1S1</strain>
    </source>
</reference>
<name>A0A973VXV2_9BRAD</name>
<gene>
    <name evidence="1" type="ORF">HAP48_010155</name>
</gene>
<sequence length="101" mass="10981">MDGWIVTVSVLKEDGHDDEDFRHITYVVALADPADAVRMTIAECGAKAAMLTCPIDEKQLPRPGLKPGELLVVQDDEINPIISRPRRISVARLISSVVSGS</sequence>
<dbReference type="EMBL" id="JAAOLE020000001">
    <property type="protein sequence ID" value="NVI43390.1"/>
    <property type="molecule type" value="Genomic_DNA"/>
</dbReference>